<gene>
    <name evidence="1" type="ORF">K444DRAFT_609515</name>
</gene>
<dbReference type="Proteomes" id="UP000235371">
    <property type="component" value="Unassembled WGS sequence"/>
</dbReference>
<dbReference type="InParanoid" id="A0A2J6TLR7"/>
<reference evidence="1 2" key="1">
    <citation type="submission" date="2016-04" db="EMBL/GenBank/DDBJ databases">
        <title>A degradative enzymes factory behind the ericoid mycorrhizal symbiosis.</title>
        <authorList>
            <consortium name="DOE Joint Genome Institute"/>
            <person name="Martino E."/>
            <person name="Morin E."/>
            <person name="Grelet G."/>
            <person name="Kuo A."/>
            <person name="Kohler A."/>
            <person name="Daghino S."/>
            <person name="Barry K."/>
            <person name="Choi C."/>
            <person name="Cichocki N."/>
            <person name="Clum A."/>
            <person name="Copeland A."/>
            <person name="Hainaut M."/>
            <person name="Haridas S."/>
            <person name="Labutti K."/>
            <person name="Lindquist E."/>
            <person name="Lipzen A."/>
            <person name="Khouja H.-R."/>
            <person name="Murat C."/>
            <person name="Ohm R."/>
            <person name="Olson A."/>
            <person name="Spatafora J."/>
            <person name="Veneault-Fourrey C."/>
            <person name="Henrissat B."/>
            <person name="Grigoriev I."/>
            <person name="Martin F."/>
            <person name="Perotto S."/>
        </authorList>
    </citation>
    <scope>NUCLEOTIDE SEQUENCE [LARGE SCALE GENOMIC DNA]</scope>
    <source>
        <strain evidence="1 2">E</strain>
    </source>
</reference>
<dbReference type="AlphaFoldDB" id="A0A2J6TLR7"/>
<accession>A0A2J6TLR7</accession>
<protein>
    <submittedName>
        <fullName evidence="1">Uncharacterized protein</fullName>
    </submittedName>
</protein>
<sequence>MESKGVEFGPRLSNAGLYYAGKTAHIVATRKYLQLLRAHSYATDWRTVSALRGLFRAMKYTPQGLDLSKHFKKSDFLRLVSGWEEGIQQDDKERGLSFASLFAQDSSASFSTWLYPRYLLALGELKRNKALWAEWKSAEQTKFRLQFPPAFRGDEQSRFRTRMFAFAFLIGGDRHRALEVLQSVLEDHEDIFIPGYHELIKNWNPSGRALVNAVNISSGEWLLALIHDHYSFNNVWPNVNLLEVMRRAIRYLSKNPLETVNQLDRFVLEGLEGNDRKMRRVGWERNHIGQEGLSIIAEGATEAEYWRPEKLFSEQRLEDVS</sequence>
<dbReference type="EMBL" id="KZ613777">
    <property type="protein sequence ID" value="PMD63928.1"/>
    <property type="molecule type" value="Genomic_DNA"/>
</dbReference>
<keyword evidence="2" id="KW-1185">Reference proteome</keyword>
<organism evidence="1 2">
    <name type="scientific">Hyaloscypha bicolor E</name>
    <dbReference type="NCBI Taxonomy" id="1095630"/>
    <lineage>
        <taxon>Eukaryota</taxon>
        <taxon>Fungi</taxon>
        <taxon>Dikarya</taxon>
        <taxon>Ascomycota</taxon>
        <taxon>Pezizomycotina</taxon>
        <taxon>Leotiomycetes</taxon>
        <taxon>Helotiales</taxon>
        <taxon>Hyaloscyphaceae</taxon>
        <taxon>Hyaloscypha</taxon>
        <taxon>Hyaloscypha bicolor</taxon>
    </lineage>
</organism>
<proteinExistence type="predicted"/>
<evidence type="ECO:0000313" key="1">
    <source>
        <dbReference type="EMBL" id="PMD63928.1"/>
    </source>
</evidence>
<name>A0A2J6TLR7_9HELO</name>
<dbReference type="RefSeq" id="XP_024740832.1">
    <property type="nucleotide sequence ID" value="XM_024879592.1"/>
</dbReference>
<evidence type="ECO:0000313" key="2">
    <source>
        <dbReference type="Proteomes" id="UP000235371"/>
    </source>
</evidence>
<dbReference type="GeneID" id="36587669"/>
<dbReference type="OrthoDB" id="3560511at2759"/>